<accession>A0ABN8AH05</accession>
<dbReference type="SUPFAM" id="SSF56988">
    <property type="entry name" value="Anthrax protective antigen"/>
    <property type="match status" value="1"/>
</dbReference>
<keyword evidence="1" id="KW-0175">Coiled coil</keyword>
<dbReference type="Proteomes" id="UP000839052">
    <property type="component" value="Chromosome"/>
</dbReference>
<evidence type="ECO:0000256" key="1">
    <source>
        <dbReference type="SAM" id="Coils"/>
    </source>
</evidence>
<dbReference type="RefSeq" id="WP_239796023.1">
    <property type="nucleotide sequence ID" value="NZ_OU912926.1"/>
</dbReference>
<dbReference type="InterPro" id="IPR040840">
    <property type="entry name" value="TcA_TcB_BD"/>
</dbReference>
<evidence type="ECO:0000259" key="3">
    <source>
        <dbReference type="Pfam" id="PF18413"/>
    </source>
</evidence>
<sequence>MPTPIFNVETRIKALNVVLADKGDQKLVGKALTDAGGDWSVALKDLKKAKLSAALLNKLKFAHSLAELSDDNVQVVKALVEDPKVTNLRDMALQFNLEGLTKLVNSTAKKGSQAHNKAKASATILRNKLFTAEPTAVLQRMVQDAELPIANKTVRAGIGSFLNNQPDFNIRTTSVYTALKHPDAFNGIADEHRSEVIEHLKTLQRVQAISPIPAAVPVLMKANLTSAFRIAEIPESTFLSAHGPMLGVEAAKQVYTSAINAHIRNEHALMTMREAWRGTGLAIIDGQQPMEERMAKLQGVADEKAVPLNLEALFGSIDFCECEDCLSVYSPAAYFVEILQYLRNNNLDPDKPNTGKSGIEGTPLKKLFRRRPDLGCLELTCENTFTVLPYIDLVNEVMESFVVHLDKYHTDPNVPKQATLEVFNVLDETTSELLASPQHINYQAYCILKDAVYPFTLPYHQPIDVIRIWLKYLGTSRYELLDTFLTATETVSLVLTPAQQQELQKLHARVLDRSADAEFLGITQEEHIILTREAFWPKAYFDFTLQKVHTDIEYQQKIGVRPVPEYFGYIGASAEADMLSIDETSMLGLTFVKKQFLPRTGIQYIDLVELLKTRFINPAFPQGRALAILESIRFSYRFLQTLVVDSTDPKVRFAQLIEFLNKPQTLVPQIDTLLHPDPCHQQSPEHCLPHTDFHNWVYCYFERIGKLIVLEFGEGPKLPIEGKLVSNHDEKKEVGRLRIDGSIVDTTGKTVIGHVGVTPGFDQSKQPVAHAAPVLDIAGKPFVFDPGPTPSWLWILDDDGNKIGRVDTAVRGDGKPAVNWLPTRDTCNLDKVRLTHLDGSVLSVDEYDRMQRFIRLWHKLGWTIAETDLALIGTASSANAGRLGGGALIGSLPGSGVTLVPGNGSSIGFDVFQPDCSDVGDGDEGACRNPPEHHDDSKCPEIAKLSENISTDFLHQLVAIRKLLDLTGLPLDKLLSFWADINTAGEKSLYSRLFLTHNLLGIDKVFKSDANGNYLTQAAKLSDHMPVVMAALKIKADDVTAIVAFPSRPLSNDLTLDNVSALYRHSLLAKILHVPVADLAEVFNLFVDPFTSAENTLALLRDWGNMEDAGFTFRQLNYLIQDHDDPKRPLAPAKKAILQISKTLYDGLNAIDQEHKDVKDVPPEKKDEATADLIRAKAGLLYEPATVEKIIGLLEGTTVYTTNAPVDPAIVIPETFTKLKYSMQKDPAKPPGAAIQVTGILTDTEKTQAKTFSNNAGWAPALDRVGKQAQQFFNDNVFGIFSNSADAIVNLLAGDINVPPDPNNPAVTNANTALGKRFYFLKFFLPFLRQRLAHRLIVSNLSGAASLPMDVTDILLSDILWVGASRQPAIDVLEQIHQKPAASGKDWKGYLIPTVDGAYTFAATSLVDDKQPPDMVIDGQSIPFTVQQLDPTNVWFTAPVSPQALKSGQLYWLEVKGQPATDLQWRTSSSPKALIPASVLLPDYSSSGTKDVFIKLFKAALVVNGFNLTVDEVSYWQGHAADFDGFDFNAVTLQHWRRLQAYASLRDKLPKTEISLLGLFQWANKPDATTLSQKIAEATQWEPGDIGKLIAPEHFDLNRPDAFRNEVNLLKLQKALQVAAAIGTDIDRLFAWANPVSRFSVCHQIAEGIRATLRARYDQEDWEQVVKPLNDQLREDQKQALISYLLVQPDLIDWGVVDADSLFEFFLIDVQMDACMETSRIKQAISTVQLFVQRCMLGLEAQYGVATDVLSRSRWEWMQKYRVWEANRKVFLYPENWIKSELRDDKSLFYKELEAELLQKDISPQTVEDALRSYLFKVDQVANLKVVGLFLDDPGARLHVFARTRNAPHLLFYRYFHTAERNWYPWEKVQVDIPSYDAEAIDGKGNRTEVIVENGTYLIPVVWRNRLLIFFPQFVKKTVPPQPPQKIDPNKEIPVAKPVEGWEIKLAWSEYRNGKWTQKSVTTQGIYSAHWQIELFTFLYKIVDDANPKVIVEAYIQKDAIGAFHFTGSQLHVQPEPKRFNGALTDFHYIQGTRRIHSLRESIVAVGSSNDPFLSTTEPFFEDNTTSVQAKVDSKTSQWLFSHPFVHELLGRLGGSDLGAVFSYYVENTDPGKPAKLTQDPAEAYGQYGSANGKPLYNELKRSNSLYNWEAVFHVPMQLADRLLKAQQFDLALKMCHYVMNPYAKGTDDKRFWQFVPFKEIDATNVLENLFLNLQSNTPDAAHGQIDEWRNKPFQPHTIARSRPSAYMKWVAMKYIEILVAYGDYYFRQNTLEAIPLAIQCYVLASHCYGPRAQKIPKRGKIQPQTYNSLLDKWDAFGNAMVELELVFPFSNQTSLLTGSSNGVVGLANVFGFASTLYFCIPDNPQLQALRNTIDDRLFKIRHCEDIDGVIRHLPLFEPPIDPALLVQAAAQGLSLSSVLNDLNSPMPNYRFAYLLQKALELCSEVKSLGNAFLSVKEKGDAEALSQLRARHESSIHKLVLEVKNLQLDEAAKALEALQQSRKGPVYRLQHYLKLIGEDLGRLPDGDADFSEVPDQIEQPVDESGLKLIAYEKEELDKASAAADWQTGIGIVETLASVFHALPTMHVDGHPLGIGLDVVWGFPNLANATQAAARGLRIYADHLSYQSSNAGRKAGFLRQLQDRIQQANVAGYEVKNIDKQMLTQQIRISMANQELRNQQQQIDNALEVEEFLRNKYTNQDLYSWMDSQIRTLYHQAYNLAYDLAKRVEKVFRFERGLTTSSFIQYGYWDAAYDGLFSGERLYTGLKQLEAAHQEKRGHDFEVSKSISLRQINPKALIDLKETGTCEFALPEVLFDMDYPGHYLRRLKSVSLRIPCILGAHTSLNCTLRLLEHKFRINAIAKGKSDYPEHTDQADDRFSTVNVPISSIAVSSLEDENGVFELNFHDERYLPFEGAGVISKWRIELPSKFKQFDYDTITDVVMRLRYTSVEGGDKLKAPAADSVQDYIKSVEDLSREEGLFAVFDLKNDFPNEWYNANHPAVGATERVLTIDKLNEKLPVFTKGRSEKNILAKNIYLFVSGSTRDAQGKKVPTVFPLSLIAVTQGGLDLPFTPGESVGTMNSFVANDVEAPMGDFQITIHDMKTVIDKMWLVERYVLA</sequence>
<dbReference type="InterPro" id="IPR046839">
    <property type="entry name" value="ABC_toxin_N"/>
</dbReference>
<dbReference type="InterPro" id="IPR041079">
    <property type="entry name" value="Neuraminidase-like"/>
</dbReference>
<keyword evidence="6" id="KW-1185">Reference proteome</keyword>
<gene>
    <name evidence="5" type="ORF">NTG6680_0758</name>
</gene>
<evidence type="ECO:0000313" key="5">
    <source>
        <dbReference type="EMBL" id="CAG9932011.1"/>
    </source>
</evidence>
<name>A0ABN8AH05_9PROT</name>
<proteinExistence type="predicted"/>
<dbReference type="EMBL" id="OU912926">
    <property type="protein sequence ID" value="CAG9932011.1"/>
    <property type="molecule type" value="Genomic_DNA"/>
</dbReference>
<dbReference type="Pfam" id="PF18413">
    <property type="entry name" value="Neuraminidase"/>
    <property type="match status" value="1"/>
</dbReference>
<feature type="domain" description="Neuraminidase-like" evidence="3">
    <location>
        <begin position="1824"/>
        <end position="1964"/>
    </location>
</feature>
<reference evidence="5 6" key="1">
    <citation type="submission" date="2021-10" db="EMBL/GenBank/DDBJ databases">
        <authorList>
            <person name="Koch H."/>
        </authorList>
    </citation>
    <scope>NUCLEOTIDE SEQUENCE [LARGE SCALE GENOMIC DNA]</scope>
    <source>
        <strain evidence="5">6680</strain>
    </source>
</reference>
<evidence type="ECO:0000259" key="4">
    <source>
        <dbReference type="Pfam" id="PF20220"/>
    </source>
</evidence>
<protein>
    <submittedName>
        <fullName evidence="5">Virulence plasmid A protein</fullName>
    </submittedName>
</protein>
<organism evidence="5 6">
    <name type="scientific">Candidatus Nitrotoga arctica</name>
    <dbReference type="NCBI Taxonomy" id="453162"/>
    <lineage>
        <taxon>Bacteria</taxon>
        <taxon>Pseudomonadati</taxon>
        <taxon>Pseudomonadota</taxon>
        <taxon>Betaproteobacteria</taxon>
        <taxon>Nitrosomonadales</taxon>
        <taxon>Gallionellaceae</taxon>
        <taxon>Candidatus Nitrotoga</taxon>
    </lineage>
</organism>
<evidence type="ECO:0000313" key="6">
    <source>
        <dbReference type="Proteomes" id="UP000839052"/>
    </source>
</evidence>
<dbReference type="Pfam" id="PF18276">
    <property type="entry name" value="TcA_TcB_BD"/>
    <property type="match status" value="1"/>
</dbReference>
<feature type="domain" description="Tc toxin complex TcA C-terminal TcB-binding" evidence="2">
    <location>
        <begin position="2659"/>
        <end position="2947"/>
    </location>
</feature>
<dbReference type="Pfam" id="PF20220">
    <property type="entry name" value="ABC_toxin_N"/>
    <property type="match status" value="1"/>
</dbReference>
<feature type="coiled-coil region" evidence="1">
    <location>
        <begin position="2668"/>
        <end position="2695"/>
    </location>
</feature>
<feature type="domain" description="ABC toxin N-terminal" evidence="4">
    <location>
        <begin position="1671"/>
        <end position="1794"/>
    </location>
</feature>
<evidence type="ECO:0000259" key="2">
    <source>
        <dbReference type="Pfam" id="PF18276"/>
    </source>
</evidence>